<dbReference type="Proteomes" id="UP000636755">
    <property type="component" value="Unassembled WGS sequence"/>
</dbReference>
<proteinExistence type="predicted"/>
<protein>
    <submittedName>
        <fullName evidence="1">Uncharacterized protein</fullName>
    </submittedName>
</protein>
<keyword evidence="2" id="KW-1185">Reference proteome</keyword>
<name>A0ABR7HN94_9FIRM</name>
<comment type="caution">
    <text evidence="1">The sequence shown here is derived from an EMBL/GenBank/DDBJ whole genome shotgun (WGS) entry which is preliminary data.</text>
</comment>
<evidence type="ECO:0000313" key="1">
    <source>
        <dbReference type="EMBL" id="MBC5729008.1"/>
    </source>
</evidence>
<gene>
    <name evidence="1" type="ORF">H8R91_10850</name>
</gene>
<sequence>MVDKSTKAICPFFCKSGDMRIKCEGFCEEVVKLTLEFETKKQRQEYEVNFCNCKCWRGCCIAKMNEERYKE</sequence>
<evidence type="ECO:0000313" key="2">
    <source>
        <dbReference type="Proteomes" id="UP000636755"/>
    </source>
</evidence>
<dbReference type="RefSeq" id="WP_186936202.1">
    <property type="nucleotide sequence ID" value="NZ_JACOPS010000006.1"/>
</dbReference>
<dbReference type="EMBL" id="JACOPS010000006">
    <property type="protein sequence ID" value="MBC5729008.1"/>
    <property type="molecule type" value="Genomic_DNA"/>
</dbReference>
<accession>A0ABR7HN94</accession>
<organism evidence="1 2">
    <name type="scientific">Ruminococcus intestinalis</name>
    <dbReference type="NCBI Taxonomy" id="2763066"/>
    <lineage>
        <taxon>Bacteria</taxon>
        <taxon>Bacillati</taxon>
        <taxon>Bacillota</taxon>
        <taxon>Clostridia</taxon>
        <taxon>Eubacteriales</taxon>
        <taxon>Oscillospiraceae</taxon>
        <taxon>Ruminococcus</taxon>
    </lineage>
</organism>
<reference evidence="1 2" key="1">
    <citation type="submission" date="2020-08" db="EMBL/GenBank/DDBJ databases">
        <title>Genome public.</title>
        <authorList>
            <person name="Liu C."/>
            <person name="Sun Q."/>
        </authorList>
    </citation>
    <scope>NUCLEOTIDE SEQUENCE [LARGE SCALE GENOMIC DNA]</scope>
    <source>
        <strain evidence="1 2">NSJ-71</strain>
    </source>
</reference>